<feature type="domain" description="Zinc finger CHC2-type" evidence="1">
    <location>
        <begin position="35"/>
        <end position="88"/>
    </location>
</feature>
<dbReference type="EMBL" id="JACOQE010000016">
    <property type="protein sequence ID" value="MBC5741853.1"/>
    <property type="molecule type" value="Genomic_DNA"/>
</dbReference>
<keyword evidence="3" id="KW-1185">Reference proteome</keyword>
<dbReference type="SUPFAM" id="SSF57783">
    <property type="entry name" value="Zinc beta-ribbon"/>
    <property type="match status" value="1"/>
</dbReference>
<proteinExistence type="predicted"/>
<reference evidence="2 3" key="1">
    <citation type="submission" date="2020-08" db="EMBL/GenBank/DDBJ databases">
        <title>Genome public.</title>
        <authorList>
            <person name="Liu C."/>
            <person name="Sun Q."/>
        </authorList>
    </citation>
    <scope>NUCLEOTIDE SEQUENCE [LARGE SCALE GENOMIC DNA]</scope>
    <source>
        <strain evidence="2 3">27-44</strain>
    </source>
</reference>
<dbReference type="RefSeq" id="WP_118041273.1">
    <property type="nucleotide sequence ID" value="NZ_JACOQE010000016.1"/>
</dbReference>
<name>A0ABR7I5R3_9FIRM</name>
<evidence type="ECO:0000313" key="2">
    <source>
        <dbReference type="EMBL" id="MBC5741853.1"/>
    </source>
</evidence>
<dbReference type="Gene3D" id="3.90.580.10">
    <property type="entry name" value="Zinc finger, CHC2-type domain"/>
    <property type="match status" value="1"/>
</dbReference>
<dbReference type="InterPro" id="IPR036977">
    <property type="entry name" value="DNA_primase_Znf_CHC2"/>
</dbReference>
<comment type="caution">
    <text evidence="2">The sequence shown here is derived from an EMBL/GenBank/DDBJ whole genome shotgun (WGS) entry which is preliminary data.</text>
</comment>
<evidence type="ECO:0000259" key="1">
    <source>
        <dbReference type="Pfam" id="PF01807"/>
    </source>
</evidence>
<evidence type="ECO:0000313" key="3">
    <source>
        <dbReference type="Proteomes" id="UP000633936"/>
    </source>
</evidence>
<organism evidence="2 3">
    <name type="scientific">Blautia intestinalis</name>
    <dbReference type="NCBI Taxonomy" id="2763028"/>
    <lineage>
        <taxon>Bacteria</taxon>
        <taxon>Bacillati</taxon>
        <taxon>Bacillota</taxon>
        <taxon>Clostridia</taxon>
        <taxon>Lachnospirales</taxon>
        <taxon>Lachnospiraceae</taxon>
        <taxon>Blautia</taxon>
    </lineage>
</organism>
<gene>
    <name evidence="2" type="ORF">H8Z79_15850</name>
</gene>
<accession>A0ABR7I5R3</accession>
<dbReference type="InterPro" id="IPR002694">
    <property type="entry name" value="Znf_CHC2"/>
</dbReference>
<protein>
    <recommendedName>
        <fullName evidence="1">Zinc finger CHC2-type domain-containing protein</fullName>
    </recommendedName>
</protein>
<dbReference type="Pfam" id="PF01807">
    <property type="entry name" value="Zn_ribbon_DnaG"/>
    <property type="match status" value="1"/>
</dbReference>
<dbReference type="Proteomes" id="UP000633936">
    <property type="component" value="Unassembled WGS sequence"/>
</dbReference>
<sequence>MNKLDAINDMKRQIGQRELEQTLAYYNIHVTHKRMLCPFPGHNDRHLGNCVLGDRGYIRGFSCNRSANAIDLVMMFENLQYIQAVEFIWTTILGRSLPEYDRPEKRKYPVLSVKDLEFIGIGFPSARYVKNYVNCADDKNEELPDGYFVDRDGLEEFGIYRQERSNSFYELLENDPVTAKGILVGKCRDTAEQFQQVLVELDNPWTEYGRSAARDPVFKKDVRDYCLAQIRKCDAIMNKIKTIQIARRTAS</sequence>